<protein>
    <submittedName>
        <fullName evidence="1">Uncharacterized protein</fullName>
    </submittedName>
</protein>
<evidence type="ECO:0000313" key="2">
    <source>
        <dbReference type="Proteomes" id="UP000251647"/>
    </source>
</evidence>
<name>A0A2T3Q9N1_PHODM</name>
<dbReference type="RefSeq" id="WP_005306987.1">
    <property type="nucleotide sequence ID" value="NZ_CP073687.1"/>
</dbReference>
<dbReference type="EMBL" id="UATL01000008">
    <property type="protein sequence ID" value="SPY46111.1"/>
    <property type="molecule type" value="Genomic_DNA"/>
</dbReference>
<sequence length="170" mass="19211">MSKNEIVTLAIAAIALGFSIWQGNSQIEHNHVSVEPRVTSYFSNHGPEGKWGIYIINNGMGTAFVKSLDIKVNGKSVSDHEFGKFYQAVVDLDLNPMCFIMGAPRPNDSFQVGEEVSLIESNEKAKQSCARDYLLLREYQKNKLDYELVIESIYGDTFTYKYSKNQQVKI</sequence>
<evidence type="ECO:0000313" key="1">
    <source>
        <dbReference type="EMBL" id="SPY46111.1"/>
    </source>
</evidence>
<dbReference type="Proteomes" id="UP000251647">
    <property type="component" value="Unassembled WGS sequence"/>
</dbReference>
<organism evidence="1 2">
    <name type="scientific">Photobacterium damselae</name>
    <dbReference type="NCBI Taxonomy" id="38293"/>
    <lineage>
        <taxon>Bacteria</taxon>
        <taxon>Pseudomonadati</taxon>
        <taxon>Pseudomonadota</taxon>
        <taxon>Gammaproteobacteria</taxon>
        <taxon>Vibrionales</taxon>
        <taxon>Vibrionaceae</taxon>
        <taxon>Photobacterium</taxon>
    </lineage>
</organism>
<gene>
    <name evidence="1" type="ORF">NCTC11647_04458</name>
</gene>
<accession>A0A2T3Q9N1</accession>
<dbReference type="OrthoDB" id="6623219at2"/>
<dbReference type="AlphaFoldDB" id="A0A2T3Q9N1"/>
<reference evidence="1 2" key="1">
    <citation type="submission" date="2018-06" db="EMBL/GenBank/DDBJ databases">
        <authorList>
            <consortium name="Pathogen Informatics"/>
            <person name="Doyle S."/>
        </authorList>
    </citation>
    <scope>NUCLEOTIDE SEQUENCE [LARGE SCALE GENOMIC DNA]</scope>
    <source>
        <strain evidence="1 2">NCTC11647</strain>
    </source>
</reference>
<proteinExistence type="predicted"/>